<feature type="domain" description="Acetyl-coenzyme A synthetase N-terminal" evidence="4">
    <location>
        <begin position="4"/>
        <end position="74"/>
    </location>
</feature>
<dbReference type="InterPro" id="IPR025110">
    <property type="entry name" value="AMP-bd_C"/>
</dbReference>
<dbReference type="InterPro" id="IPR000873">
    <property type="entry name" value="AMP-dep_synth/lig_dom"/>
</dbReference>
<dbReference type="GO" id="GO:0050218">
    <property type="term" value="F:propionate-CoA ligase activity"/>
    <property type="evidence" value="ECO:0007669"/>
    <property type="project" value="TreeGrafter"/>
</dbReference>
<dbReference type="NCBIfam" id="NF001208">
    <property type="entry name" value="PRK00174.1"/>
    <property type="match status" value="1"/>
</dbReference>
<dbReference type="FunFam" id="3.40.50.12780:FF:000011">
    <property type="entry name" value="Acetyl-coenzyme A synthetase 2-like, mitochondrial"/>
    <property type="match status" value="1"/>
</dbReference>
<dbReference type="FunFam" id="3.30.300.30:FF:000017">
    <property type="entry name" value="Acyl-CoA synthetase short-chain family member 3"/>
    <property type="match status" value="1"/>
</dbReference>
<dbReference type="Pfam" id="PF00501">
    <property type="entry name" value="AMP-binding"/>
    <property type="match status" value="1"/>
</dbReference>
<dbReference type="InterPro" id="IPR032387">
    <property type="entry name" value="ACAS_N"/>
</dbReference>
<evidence type="ECO:0000259" key="3">
    <source>
        <dbReference type="Pfam" id="PF13193"/>
    </source>
</evidence>
<dbReference type="Gene3D" id="3.40.50.12780">
    <property type="entry name" value="N-terminal domain of ligase-like"/>
    <property type="match status" value="1"/>
</dbReference>
<dbReference type="InterPro" id="IPR042099">
    <property type="entry name" value="ANL_N_sf"/>
</dbReference>
<sequence>MSRYQQTFQQSIEQPEVFWAEQAKRIPWYTPPTTILSYDEQVTSHSSSHSSSHRSSHKHARWFSDGEMNLCYAALDYHVENGRGEQAAIFWDSPAAQAKQTITYRQMRDRVAYFAGALAQLGVEKGDRVVIYMPMIPEALIAMYACARLGAIHSVVFGGFAPHELAARIEDAEPKVVVAASCGIELGKVLPYKPMVDQAISLSAHKPDACVVYQREALRVELAEGDHNWETLVAKAPFAECVPVKGTDPLYILYTSGTTGKPKGVMRDTGGYAVALAYSMQAIYAVEPGDVFFTASDVGWVVGHSYIVYAPLLHGCTTVVYEGKPVKTPDAGSFWRLIEEYKVTSFFTAPTAFRAIKKEDPDAKLLQNYDISSLKHLYVAGERLDPPTFHWLDDLLDVPVIDHWWQTETGWPIAANLPGIEPMPTKAGSATYPVPGFNVQVLNREGGLAKPMEQGSVVIKQPMPPGCLTGIWRDPQRFHSAYMATFPGYYLTGDGGYFDEQGYLFIMGRTDDVINVAGHRLSTGEMEEVVGAHPAVAECAVIGIHDDLKGQIPIGLVIPKDGFDGDEVALEAELIARVREHIGPIACFKQVLVVDRLPKTRSGKILRKLLRTIADGKEYGIPSTIDDPTSLADVHTAMREGSVGAADKATPLD</sequence>
<dbReference type="InterPro" id="IPR045851">
    <property type="entry name" value="AMP-bd_C_sf"/>
</dbReference>
<dbReference type="PROSITE" id="PS00455">
    <property type="entry name" value="AMP_BINDING"/>
    <property type="match status" value="1"/>
</dbReference>
<feature type="domain" description="AMP-binding enzyme C-terminal" evidence="3">
    <location>
        <begin position="525"/>
        <end position="604"/>
    </location>
</feature>
<dbReference type="InterPro" id="IPR020845">
    <property type="entry name" value="AMP-binding_CS"/>
</dbReference>
<dbReference type="GO" id="GO:0005739">
    <property type="term" value="C:mitochondrion"/>
    <property type="evidence" value="ECO:0007669"/>
    <property type="project" value="UniProtKB-ARBA"/>
</dbReference>
<comment type="similarity">
    <text evidence="1">Belongs to the ATP-dependent AMP-binding enzyme family.</text>
</comment>
<dbReference type="AlphaFoldDB" id="A0A0F9TQP1"/>
<dbReference type="CDD" id="cd05967">
    <property type="entry name" value="PrpE"/>
    <property type="match status" value="1"/>
</dbReference>
<name>A0A0F9TQP1_9ZZZZ</name>
<gene>
    <name evidence="5" type="ORF">LCGC14_0317450</name>
</gene>
<evidence type="ECO:0000256" key="1">
    <source>
        <dbReference type="ARBA" id="ARBA00006432"/>
    </source>
</evidence>
<dbReference type="EMBL" id="LAZR01000212">
    <property type="protein sequence ID" value="KKN81669.1"/>
    <property type="molecule type" value="Genomic_DNA"/>
</dbReference>
<reference evidence="5" key="1">
    <citation type="journal article" date="2015" name="Nature">
        <title>Complex archaea that bridge the gap between prokaryotes and eukaryotes.</title>
        <authorList>
            <person name="Spang A."/>
            <person name="Saw J.H."/>
            <person name="Jorgensen S.L."/>
            <person name="Zaremba-Niedzwiedzka K."/>
            <person name="Martijn J."/>
            <person name="Lind A.E."/>
            <person name="van Eijk R."/>
            <person name="Schleper C."/>
            <person name="Guy L."/>
            <person name="Ettema T.J."/>
        </authorList>
    </citation>
    <scope>NUCLEOTIDE SEQUENCE</scope>
</reference>
<dbReference type="SUPFAM" id="SSF56801">
    <property type="entry name" value="Acetyl-CoA synthetase-like"/>
    <property type="match status" value="1"/>
</dbReference>
<dbReference type="PANTHER" id="PTHR43347">
    <property type="entry name" value="ACYL-COA SYNTHETASE"/>
    <property type="match status" value="1"/>
</dbReference>
<dbReference type="Pfam" id="PF13193">
    <property type="entry name" value="AMP-binding_C"/>
    <property type="match status" value="1"/>
</dbReference>
<comment type="caution">
    <text evidence="5">The sequence shown here is derived from an EMBL/GenBank/DDBJ whole genome shotgun (WGS) entry which is preliminary data.</text>
</comment>
<evidence type="ECO:0008006" key="6">
    <source>
        <dbReference type="Google" id="ProtNLM"/>
    </source>
</evidence>
<dbReference type="PANTHER" id="PTHR43347:SF3">
    <property type="entry name" value="ACYL-COA SYNTHETASE SHORT-CHAIN FAMILY MEMBER 3, MITOCHONDRIAL"/>
    <property type="match status" value="1"/>
</dbReference>
<proteinExistence type="inferred from homology"/>
<evidence type="ECO:0000259" key="2">
    <source>
        <dbReference type="Pfam" id="PF00501"/>
    </source>
</evidence>
<dbReference type="Pfam" id="PF16177">
    <property type="entry name" value="ACAS_N"/>
    <property type="match status" value="1"/>
</dbReference>
<organism evidence="5">
    <name type="scientific">marine sediment metagenome</name>
    <dbReference type="NCBI Taxonomy" id="412755"/>
    <lineage>
        <taxon>unclassified sequences</taxon>
        <taxon>metagenomes</taxon>
        <taxon>ecological metagenomes</taxon>
    </lineage>
</organism>
<protein>
    <recommendedName>
        <fullName evidence="6">Propionate--CoA ligase</fullName>
    </recommendedName>
</protein>
<dbReference type="Gene3D" id="3.30.300.30">
    <property type="match status" value="1"/>
</dbReference>
<evidence type="ECO:0000313" key="5">
    <source>
        <dbReference type="EMBL" id="KKN81669.1"/>
    </source>
</evidence>
<evidence type="ECO:0000259" key="4">
    <source>
        <dbReference type="Pfam" id="PF16177"/>
    </source>
</evidence>
<feature type="domain" description="AMP-dependent synthetase/ligase" evidence="2">
    <location>
        <begin position="86"/>
        <end position="462"/>
    </location>
</feature>
<dbReference type="GO" id="GO:0070013">
    <property type="term" value="C:intracellular organelle lumen"/>
    <property type="evidence" value="ECO:0007669"/>
    <property type="project" value="UniProtKB-ARBA"/>
</dbReference>
<accession>A0A0F9TQP1</accession>